<dbReference type="SUPFAM" id="SSF48403">
    <property type="entry name" value="Ankyrin repeat"/>
    <property type="match status" value="1"/>
</dbReference>
<dbReference type="Gene3D" id="1.25.40.20">
    <property type="entry name" value="Ankyrin repeat-containing domain"/>
    <property type="match status" value="1"/>
</dbReference>
<comment type="caution">
    <text evidence="1">The sequence shown here is derived from an EMBL/GenBank/DDBJ whole genome shotgun (WGS) entry which is preliminary data.</text>
</comment>
<organism evidence="1 2">
    <name type="scientific">Paenibacillus residui</name>
    <dbReference type="NCBI Taxonomy" id="629724"/>
    <lineage>
        <taxon>Bacteria</taxon>
        <taxon>Bacillati</taxon>
        <taxon>Bacillota</taxon>
        <taxon>Bacilli</taxon>
        <taxon>Bacillales</taxon>
        <taxon>Paenibacillaceae</taxon>
        <taxon>Paenibacillus</taxon>
    </lineage>
</organism>
<dbReference type="EMBL" id="JBHTIU010000012">
    <property type="protein sequence ID" value="MFD0868444.1"/>
    <property type="molecule type" value="Genomic_DNA"/>
</dbReference>
<reference evidence="2" key="1">
    <citation type="journal article" date="2019" name="Int. J. Syst. Evol. Microbiol.">
        <title>The Global Catalogue of Microorganisms (GCM) 10K type strain sequencing project: providing services to taxonomists for standard genome sequencing and annotation.</title>
        <authorList>
            <consortium name="The Broad Institute Genomics Platform"/>
            <consortium name="The Broad Institute Genome Sequencing Center for Infectious Disease"/>
            <person name="Wu L."/>
            <person name="Ma J."/>
        </authorList>
    </citation>
    <scope>NUCLEOTIDE SEQUENCE [LARGE SCALE GENOMIC DNA]</scope>
    <source>
        <strain evidence="2">CCUG 57263</strain>
    </source>
</reference>
<evidence type="ECO:0000313" key="2">
    <source>
        <dbReference type="Proteomes" id="UP001597120"/>
    </source>
</evidence>
<gene>
    <name evidence="1" type="ORF">ACFQ03_04740</name>
</gene>
<accession>A0ABW3D856</accession>
<name>A0ABW3D856_9BACL</name>
<protein>
    <recommendedName>
        <fullName evidence="3">Ankyrin</fullName>
    </recommendedName>
</protein>
<evidence type="ECO:0008006" key="3">
    <source>
        <dbReference type="Google" id="ProtNLM"/>
    </source>
</evidence>
<dbReference type="RefSeq" id="WP_379286414.1">
    <property type="nucleotide sequence ID" value="NZ_JBHTIU010000012.1"/>
</dbReference>
<dbReference type="InterPro" id="IPR036770">
    <property type="entry name" value="Ankyrin_rpt-contain_sf"/>
</dbReference>
<proteinExistence type="predicted"/>
<dbReference type="Proteomes" id="UP001597120">
    <property type="component" value="Unassembled WGS sequence"/>
</dbReference>
<keyword evidence="2" id="KW-1185">Reference proteome</keyword>
<evidence type="ECO:0000313" key="1">
    <source>
        <dbReference type="EMBL" id="MFD0868444.1"/>
    </source>
</evidence>
<sequence length="140" mass="15837">MNRLLLQKGGDPNAVDSNDALFKVGTAEVLYFHVKSSDGATLLLNAIGARYREMVQYLLEQGMDPNEKGWAQEGEPMTSLHFVINFDEEHHIIKMLLDHPEIDLLSKNQLEMTPLELAQRQGMTKVIEMIEENSVSLLDL</sequence>